<sequence length="651" mass="71637">MFKTFKNALIVSMGLVCSNAFGQIDLKETIVTANKYPQKQSQSGKVLTVLSDSLIKANAGLSLGQLLNTQVGMQVIGSGQTPGSVQNISTRGSAFGQTLILIDGIPVNEPSGIGSSFDINQLALQQIERIEIMKSGQSTLYGSDALGGVINIITKKNSSKKIGVNGSLQAGNMATLGANVGVSGTLKNTHYNIEQNLQTTNGFSSADEKDAKTTYEKDGFKSQNTQIKISQDLSEKLSLYGLYRHNQYKSDLDDGAFVDDKDYKFTSKNNQIGGGIDLTVAKGKIKFNGLYNQTDRNYFNDSASVAPTAFAKFSNSNYNSKALFLELYSTLSLNQNLDVLIGADYRKQNMAYDYFSVSAFGPYTDEPILAKNAKIDNASMYTSIINKYDNGIGIEIGTRLNYHSVYGTNATYSLNPFYRINKSIKVFGTLASSFKNPALYQLYSPYGNEDLKPETAQTIDLGVQVFGKSEKNFARAVFFNRDYKNLIVFLSQSEPPYGIYTNLKKQVDRGIEFDGAYQLQSFSFSGNYTYLKGLISEDLKAENDKIMSFLRRPKHTVNLSGNYTFDQKLTLGLNVQHVGKRNDVFYDNATYSNQATALKAYTLLGAHGSYAVNAKTKIFVNGQNLLNTTYTEIYGYKSRPITLTGGINFAL</sequence>
<dbReference type="Pfam" id="PF00593">
    <property type="entry name" value="TonB_dep_Rec_b-barrel"/>
    <property type="match status" value="1"/>
</dbReference>
<keyword evidence="2 10" id="KW-0813">Transport</keyword>
<dbReference type="InterPro" id="IPR037066">
    <property type="entry name" value="Plug_dom_sf"/>
</dbReference>
<evidence type="ECO:0000256" key="3">
    <source>
        <dbReference type="ARBA" id="ARBA00022452"/>
    </source>
</evidence>
<dbReference type="CDD" id="cd01347">
    <property type="entry name" value="ligand_gated_channel"/>
    <property type="match status" value="1"/>
</dbReference>
<accession>A0ABV7YQM1</accession>
<name>A0ABV7YQM1_9BACT</name>
<dbReference type="Gene3D" id="2.40.170.20">
    <property type="entry name" value="TonB-dependent receptor, beta-barrel domain"/>
    <property type="match status" value="1"/>
</dbReference>
<dbReference type="PANTHER" id="PTHR30069">
    <property type="entry name" value="TONB-DEPENDENT OUTER MEMBRANE RECEPTOR"/>
    <property type="match status" value="1"/>
</dbReference>
<evidence type="ECO:0000259" key="13">
    <source>
        <dbReference type="Pfam" id="PF00593"/>
    </source>
</evidence>
<dbReference type="EMBL" id="JBHRYQ010000001">
    <property type="protein sequence ID" value="MFC3809171.1"/>
    <property type="molecule type" value="Genomic_DNA"/>
</dbReference>
<evidence type="ECO:0000256" key="4">
    <source>
        <dbReference type="ARBA" id="ARBA00022692"/>
    </source>
</evidence>
<dbReference type="Pfam" id="PF07715">
    <property type="entry name" value="Plug"/>
    <property type="match status" value="1"/>
</dbReference>
<dbReference type="Proteomes" id="UP001595616">
    <property type="component" value="Unassembled WGS sequence"/>
</dbReference>
<feature type="domain" description="TonB-dependent receptor-like beta-barrel" evidence="13">
    <location>
        <begin position="232"/>
        <end position="625"/>
    </location>
</feature>
<keyword evidence="6" id="KW-0406">Ion transport</keyword>
<dbReference type="InterPro" id="IPR036942">
    <property type="entry name" value="Beta-barrel_TonB_sf"/>
</dbReference>
<evidence type="ECO:0000256" key="2">
    <source>
        <dbReference type="ARBA" id="ARBA00022448"/>
    </source>
</evidence>
<comment type="similarity">
    <text evidence="10 11">Belongs to the TonB-dependent receptor family.</text>
</comment>
<dbReference type="InterPro" id="IPR000531">
    <property type="entry name" value="Beta-barrel_TonB"/>
</dbReference>
<evidence type="ECO:0000256" key="1">
    <source>
        <dbReference type="ARBA" id="ARBA00004571"/>
    </source>
</evidence>
<keyword evidence="3 10" id="KW-1134">Transmembrane beta strand</keyword>
<keyword evidence="9 10" id="KW-0998">Cell outer membrane</keyword>
<protein>
    <submittedName>
        <fullName evidence="15">TonB-dependent receptor plug domain-containing protein</fullName>
    </submittedName>
</protein>
<feature type="chain" id="PRO_5046477287" evidence="12">
    <location>
        <begin position="23"/>
        <end position="651"/>
    </location>
</feature>
<feature type="signal peptide" evidence="12">
    <location>
        <begin position="1"/>
        <end position="22"/>
    </location>
</feature>
<proteinExistence type="inferred from homology"/>
<evidence type="ECO:0000256" key="6">
    <source>
        <dbReference type="ARBA" id="ARBA00023065"/>
    </source>
</evidence>
<evidence type="ECO:0000256" key="12">
    <source>
        <dbReference type="SAM" id="SignalP"/>
    </source>
</evidence>
<evidence type="ECO:0000259" key="14">
    <source>
        <dbReference type="Pfam" id="PF07715"/>
    </source>
</evidence>
<organism evidence="15 16">
    <name type="scientific">Lacihabitans lacunae</name>
    <dbReference type="NCBI Taxonomy" id="1028214"/>
    <lineage>
        <taxon>Bacteria</taxon>
        <taxon>Pseudomonadati</taxon>
        <taxon>Bacteroidota</taxon>
        <taxon>Cytophagia</taxon>
        <taxon>Cytophagales</taxon>
        <taxon>Leadbetterellaceae</taxon>
        <taxon>Lacihabitans</taxon>
    </lineage>
</organism>
<evidence type="ECO:0000256" key="11">
    <source>
        <dbReference type="RuleBase" id="RU003357"/>
    </source>
</evidence>
<evidence type="ECO:0000313" key="16">
    <source>
        <dbReference type="Proteomes" id="UP001595616"/>
    </source>
</evidence>
<evidence type="ECO:0000256" key="10">
    <source>
        <dbReference type="PROSITE-ProRule" id="PRU01360"/>
    </source>
</evidence>
<reference evidence="16" key="1">
    <citation type="journal article" date="2019" name="Int. J. Syst. Evol. Microbiol.">
        <title>The Global Catalogue of Microorganisms (GCM) 10K type strain sequencing project: providing services to taxonomists for standard genome sequencing and annotation.</title>
        <authorList>
            <consortium name="The Broad Institute Genomics Platform"/>
            <consortium name="The Broad Institute Genome Sequencing Center for Infectious Disease"/>
            <person name="Wu L."/>
            <person name="Ma J."/>
        </authorList>
    </citation>
    <scope>NUCLEOTIDE SEQUENCE [LARGE SCALE GENOMIC DNA]</scope>
    <source>
        <strain evidence="16">CECT 7956</strain>
    </source>
</reference>
<evidence type="ECO:0000256" key="5">
    <source>
        <dbReference type="ARBA" id="ARBA00022729"/>
    </source>
</evidence>
<dbReference type="PANTHER" id="PTHR30069:SF53">
    <property type="entry name" value="COLICIN I RECEPTOR-RELATED"/>
    <property type="match status" value="1"/>
</dbReference>
<evidence type="ECO:0000256" key="8">
    <source>
        <dbReference type="ARBA" id="ARBA00023136"/>
    </source>
</evidence>
<dbReference type="RefSeq" id="WP_379833864.1">
    <property type="nucleotide sequence ID" value="NZ_JBHRYQ010000001.1"/>
</dbReference>
<evidence type="ECO:0000256" key="9">
    <source>
        <dbReference type="ARBA" id="ARBA00023237"/>
    </source>
</evidence>
<keyword evidence="16" id="KW-1185">Reference proteome</keyword>
<keyword evidence="4 10" id="KW-0812">Transmembrane</keyword>
<dbReference type="Gene3D" id="2.170.130.10">
    <property type="entry name" value="TonB-dependent receptor, plug domain"/>
    <property type="match status" value="1"/>
</dbReference>
<dbReference type="PROSITE" id="PS52016">
    <property type="entry name" value="TONB_DEPENDENT_REC_3"/>
    <property type="match status" value="1"/>
</dbReference>
<feature type="domain" description="TonB-dependent receptor plug" evidence="14">
    <location>
        <begin position="43"/>
        <end position="149"/>
    </location>
</feature>
<keyword evidence="5 12" id="KW-0732">Signal</keyword>
<dbReference type="InterPro" id="IPR012910">
    <property type="entry name" value="Plug_dom"/>
</dbReference>
<comment type="caution">
    <text evidence="15">The sequence shown here is derived from an EMBL/GenBank/DDBJ whole genome shotgun (WGS) entry which is preliminary data.</text>
</comment>
<keyword evidence="8 10" id="KW-0472">Membrane</keyword>
<evidence type="ECO:0000313" key="15">
    <source>
        <dbReference type="EMBL" id="MFC3809171.1"/>
    </source>
</evidence>
<comment type="subcellular location">
    <subcellularLocation>
        <location evidence="1 10">Cell outer membrane</location>
        <topology evidence="1 10">Multi-pass membrane protein</topology>
    </subcellularLocation>
</comment>
<gene>
    <name evidence="15" type="ORF">ACFOOI_00775</name>
</gene>
<evidence type="ECO:0000256" key="7">
    <source>
        <dbReference type="ARBA" id="ARBA00023077"/>
    </source>
</evidence>
<keyword evidence="15" id="KW-0675">Receptor</keyword>
<keyword evidence="7 11" id="KW-0798">TonB box</keyword>
<dbReference type="InterPro" id="IPR039426">
    <property type="entry name" value="TonB-dep_rcpt-like"/>
</dbReference>
<dbReference type="SUPFAM" id="SSF56935">
    <property type="entry name" value="Porins"/>
    <property type="match status" value="1"/>
</dbReference>